<accession>A0A1R0H4V0</accession>
<proteinExistence type="predicted"/>
<protein>
    <submittedName>
        <fullName evidence="1">Uncharacterized protein</fullName>
    </submittedName>
</protein>
<evidence type="ECO:0000313" key="2">
    <source>
        <dbReference type="Proteomes" id="UP000187455"/>
    </source>
</evidence>
<comment type="caution">
    <text evidence="1">The sequence shown here is derived from an EMBL/GenBank/DDBJ whole genome shotgun (WGS) entry which is preliminary data.</text>
</comment>
<dbReference type="AlphaFoldDB" id="A0A1R0H4V0"/>
<dbReference type="EMBL" id="LSSL01000625">
    <property type="protein sequence ID" value="OLY84084.1"/>
    <property type="molecule type" value="Genomic_DNA"/>
</dbReference>
<dbReference type="Proteomes" id="UP000187455">
    <property type="component" value="Unassembled WGS sequence"/>
</dbReference>
<sequence length="68" mass="7386">MEDVLSSLLELSLSSGPNLSVRFSSIFLLWGLKSKGVISALRSLMEEGDECASNSALEYSIFSRTITV</sequence>
<name>A0A1R0H4V0_9FUNG</name>
<organism evidence="1 2">
    <name type="scientific">Smittium mucronatum</name>
    <dbReference type="NCBI Taxonomy" id="133383"/>
    <lineage>
        <taxon>Eukaryota</taxon>
        <taxon>Fungi</taxon>
        <taxon>Fungi incertae sedis</taxon>
        <taxon>Zoopagomycota</taxon>
        <taxon>Kickxellomycotina</taxon>
        <taxon>Harpellomycetes</taxon>
        <taxon>Harpellales</taxon>
        <taxon>Legeriomycetaceae</taxon>
        <taxon>Smittium</taxon>
    </lineage>
</organism>
<gene>
    <name evidence="1" type="ORF">AYI68_g1763</name>
</gene>
<evidence type="ECO:0000313" key="1">
    <source>
        <dbReference type="EMBL" id="OLY84084.1"/>
    </source>
</evidence>
<keyword evidence="2" id="KW-1185">Reference proteome</keyword>
<reference evidence="1 2" key="1">
    <citation type="journal article" date="2016" name="Mol. Biol. Evol.">
        <title>Genome-Wide Survey of Gut Fungi (Harpellales) Reveals the First Horizontally Transferred Ubiquitin Gene from a Mosquito Host.</title>
        <authorList>
            <person name="Wang Y."/>
            <person name="White M.M."/>
            <person name="Kvist S."/>
            <person name="Moncalvo J.M."/>
        </authorList>
    </citation>
    <scope>NUCLEOTIDE SEQUENCE [LARGE SCALE GENOMIC DNA]</scope>
    <source>
        <strain evidence="1 2">ALG-7-W6</strain>
    </source>
</reference>